<sequence>MNSLRLVSRALPKASLRQSIVRYSSSVPRFAARRPVWQTATKASYPAFSTSAFRREAAGDFDVELSEKLNSEQQLELENSGEGALSEINDFLKGHDYWKVQDKPGTHEVFFTREFGNEKIKIALTVADIDNIADEDEYGGMDEDGALDDEVDFASNKATINQSGARGGKVDVMPEDSIAPADRDAEGTGLPDETPAYPINLTITITKPSKRAIEIRAVAQEGTIELDSISMFPKESLLEAQTPKDAQEARSLYAGPTVGNLDPDLQAMLEKYLEERGIDVDFANFLPKYIDYKEQREYVQWLDDMKTFVEE</sequence>
<dbReference type="RefSeq" id="XP_016263741.1">
    <property type="nucleotide sequence ID" value="XM_016405535.1"/>
</dbReference>
<organism evidence="1 2">
    <name type="scientific">Exophiala oligosperma</name>
    <dbReference type="NCBI Taxonomy" id="215243"/>
    <lineage>
        <taxon>Eukaryota</taxon>
        <taxon>Fungi</taxon>
        <taxon>Dikarya</taxon>
        <taxon>Ascomycota</taxon>
        <taxon>Pezizomycotina</taxon>
        <taxon>Eurotiomycetes</taxon>
        <taxon>Chaetothyriomycetidae</taxon>
        <taxon>Chaetothyriales</taxon>
        <taxon>Herpotrichiellaceae</taxon>
        <taxon>Exophiala</taxon>
    </lineage>
</organism>
<dbReference type="Proteomes" id="UP000053342">
    <property type="component" value="Unassembled WGS sequence"/>
</dbReference>
<evidence type="ECO:0008006" key="3">
    <source>
        <dbReference type="Google" id="ProtNLM"/>
    </source>
</evidence>
<dbReference type="OrthoDB" id="278212at2759"/>
<name>A0A0D2DM87_9EURO</name>
<keyword evidence="2" id="KW-1185">Reference proteome</keyword>
<evidence type="ECO:0000313" key="2">
    <source>
        <dbReference type="Proteomes" id="UP000053342"/>
    </source>
</evidence>
<dbReference type="InterPro" id="IPR003428">
    <property type="entry name" value="MAM33"/>
</dbReference>
<proteinExistence type="predicted"/>
<dbReference type="PANTHER" id="PTHR10826">
    <property type="entry name" value="COMPLEMENT COMPONENT 1"/>
    <property type="match status" value="1"/>
</dbReference>
<evidence type="ECO:0000313" key="1">
    <source>
        <dbReference type="EMBL" id="KIW43525.1"/>
    </source>
</evidence>
<dbReference type="STRING" id="215243.A0A0D2DM87"/>
<dbReference type="InterPro" id="IPR036561">
    <property type="entry name" value="MAM33_sf"/>
</dbReference>
<dbReference type="SUPFAM" id="SSF54529">
    <property type="entry name" value="Mitochondrial glycoprotein MAM33-like"/>
    <property type="match status" value="1"/>
</dbReference>
<dbReference type="HOGENOM" id="CLU_072692_0_0_1"/>
<accession>A0A0D2DM87</accession>
<dbReference type="VEuPathDB" id="FungiDB:PV06_04619"/>
<dbReference type="EMBL" id="KN847335">
    <property type="protein sequence ID" value="KIW43525.1"/>
    <property type="molecule type" value="Genomic_DNA"/>
</dbReference>
<dbReference type="Pfam" id="PF02330">
    <property type="entry name" value="MAM33"/>
    <property type="match status" value="1"/>
</dbReference>
<dbReference type="PANTHER" id="PTHR10826:SF1">
    <property type="entry name" value="COMPLEMENT COMPONENT 1 Q SUBCOMPONENT-BINDING PROTEIN, MITOCHONDRIAL"/>
    <property type="match status" value="1"/>
</dbReference>
<dbReference type="AlphaFoldDB" id="A0A0D2DM87"/>
<dbReference type="GeneID" id="27356693"/>
<dbReference type="GO" id="GO:0042256">
    <property type="term" value="P:cytosolic ribosome assembly"/>
    <property type="evidence" value="ECO:0007669"/>
    <property type="project" value="TreeGrafter"/>
</dbReference>
<dbReference type="GO" id="GO:0005759">
    <property type="term" value="C:mitochondrial matrix"/>
    <property type="evidence" value="ECO:0007669"/>
    <property type="project" value="InterPro"/>
</dbReference>
<protein>
    <recommendedName>
        <fullName evidence="3">Mitochondrial glycoprotein</fullName>
    </recommendedName>
</protein>
<dbReference type="Gene3D" id="3.10.280.10">
    <property type="entry name" value="Mitochondrial glycoprotein"/>
    <property type="match status" value="1"/>
</dbReference>
<reference evidence="1 2" key="1">
    <citation type="submission" date="2015-01" db="EMBL/GenBank/DDBJ databases">
        <title>The Genome Sequence of Exophiala oligosperma CBS72588.</title>
        <authorList>
            <consortium name="The Broad Institute Genomics Platform"/>
            <person name="Cuomo C."/>
            <person name="de Hoog S."/>
            <person name="Gorbushina A."/>
            <person name="Stielow B."/>
            <person name="Teixiera M."/>
            <person name="Abouelleil A."/>
            <person name="Chapman S.B."/>
            <person name="Priest M."/>
            <person name="Young S.K."/>
            <person name="Wortman J."/>
            <person name="Nusbaum C."/>
            <person name="Birren B."/>
        </authorList>
    </citation>
    <scope>NUCLEOTIDE SEQUENCE [LARGE SCALE GENOMIC DNA]</scope>
    <source>
        <strain evidence="1 2">CBS 72588</strain>
    </source>
</reference>
<gene>
    <name evidence="1" type="ORF">PV06_04619</name>
</gene>